<dbReference type="EnsemblMetazoa" id="tetur18g02300.1">
    <property type="protein sequence ID" value="tetur18g02300.1"/>
    <property type="gene ID" value="tetur18g02300"/>
</dbReference>
<dbReference type="AlphaFoldDB" id="T1KR53"/>
<evidence type="ECO:0000313" key="1">
    <source>
        <dbReference type="EnsemblMetazoa" id="tetur18g02300.1"/>
    </source>
</evidence>
<proteinExistence type="predicted"/>
<dbReference type="KEGG" id="tut:107366346"/>
<keyword evidence="2" id="KW-1185">Reference proteome</keyword>
<name>T1KR53_TETUR</name>
<dbReference type="HOGENOM" id="CLU_071407_1_0_1"/>
<evidence type="ECO:0000313" key="2">
    <source>
        <dbReference type="Proteomes" id="UP000015104"/>
    </source>
</evidence>
<accession>T1KR53</accession>
<sequence>MDYSKGNIAKDNTSDKLIIKVKVAGENYHDLLIDWSEKSGPNKGQQVVHQLSLITGIPVKNIDRITIANPPHIRYCSILNVERRGLNLDRWKDGFTKENLLGRLNDGDCFAISEDLWHKDSGLFEFSIVLKSRALFNEDECTYEYCHYANNRDFLNRQIAIATNSQLHLKLNAFLVPRKYLPVRRILKELNLQQFVNCAPPYCSQGPSIQVRQQYYIGFASIVMPYYSRTHG</sequence>
<dbReference type="Proteomes" id="UP000015104">
    <property type="component" value="Unassembled WGS sequence"/>
</dbReference>
<dbReference type="EMBL" id="CAEY01000384">
    <property type="status" value="NOT_ANNOTATED_CDS"/>
    <property type="molecule type" value="Genomic_DNA"/>
</dbReference>
<gene>
    <name evidence="1" type="primary">107366346</name>
</gene>
<protein>
    <submittedName>
        <fullName evidence="1">Uncharacterized protein</fullName>
    </submittedName>
</protein>
<reference evidence="1" key="2">
    <citation type="submission" date="2015-06" db="UniProtKB">
        <authorList>
            <consortium name="EnsemblMetazoa"/>
        </authorList>
    </citation>
    <scope>IDENTIFICATION</scope>
</reference>
<organism evidence="1 2">
    <name type="scientific">Tetranychus urticae</name>
    <name type="common">Two-spotted spider mite</name>
    <dbReference type="NCBI Taxonomy" id="32264"/>
    <lineage>
        <taxon>Eukaryota</taxon>
        <taxon>Metazoa</taxon>
        <taxon>Ecdysozoa</taxon>
        <taxon>Arthropoda</taxon>
        <taxon>Chelicerata</taxon>
        <taxon>Arachnida</taxon>
        <taxon>Acari</taxon>
        <taxon>Acariformes</taxon>
        <taxon>Trombidiformes</taxon>
        <taxon>Prostigmata</taxon>
        <taxon>Eleutherengona</taxon>
        <taxon>Raphignathae</taxon>
        <taxon>Tetranychoidea</taxon>
        <taxon>Tetranychidae</taxon>
        <taxon>Tetranychus</taxon>
    </lineage>
</organism>
<reference evidence="2" key="1">
    <citation type="submission" date="2011-08" db="EMBL/GenBank/DDBJ databases">
        <authorList>
            <person name="Rombauts S."/>
        </authorList>
    </citation>
    <scope>NUCLEOTIDE SEQUENCE</scope>
    <source>
        <strain evidence="2">London</strain>
    </source>
</reference>